<evidence type="ECO:0000313" key="1">
    <source>
        <dbReference type="EMBL" id="KAK4208396.1"/>
    </source>
</evidence>
<dbReference type="SUPFAM" id="SSF54427">
    <property type="entry name" value="NTF2-like"/>
    <property type="match status" value="1"/>
</dbReference>
<dbReference type="InterPro" id="IPR032710">
    <property type="entry name" value="NTF2-like_dom_sf"/>
</dbReference>
<protein>
    <submittedName>
        <fullName evidence="1">Uncharacterized protein</fullName>
    </submittedName>
</protein>
<dbReference type="Proteomes" id="UP001301769">
    <property type="component" value="Unassembled WGS sequence"/>
</dbReference>
<keyword evidence="2" id="KW-1185">Reference proteome</keyword>
<reference evidence="1" key="2">
    <citation type="submission" date="2023-05" db="EMBL/GenBank/DDBJ databases">
        <authorList>
            <consortium name="Lawrence Berkeley National Laboratory"/>
            <person name="Steindorff A."/>
            <person name="Hensen N."/>
            <person name="Bonometti L."/>
            <person name="Westerberg I."/>
            <person name="Brannstrom I.O."/>
            <person name="Guillou S."/>
            <person name="Cros-Aarteil S."/>
            <person name="Calhoun S."/>
            <person name="Haridas S."/>
            <person name="Kuo A."/>
            <person name="Mondo S."/>
            <person name="Pangilinan J."/>
            <person name="Riley R."/>
            <person name="Labutti K."/>
            <person name="Andreopoulos B."/>
            <person name="Lipzen A."/>
            <person name="Chen C."/>
            <person name="Yanf M."/>
            <person name="Daum C."/>
            <person name="Ng V."/>
            <person name="Clum A."/>
            <person name="Ohm R."/>
            <person name="Martin F."/>
            <person name="Silar P."/>
            <person name="Natvig D."/>
            <person name="Lalanne C."/>
            <person name="Gautier V."/>
            <person name="Ament-Velasquez S.L."/>
            <person name="Kruys A."/>
            <person name="Hutchinson M.I."/>
            <person name="Powell A.J."/>
            <person name="Barry K."/>
            <person name="Miller A.N."/>
            <person name="Grigoriev I.V."/>
            <person name="Debuchy R."/>
            <person name="Gladieux P."/>
            <person name="Thoren M.H."/>
            <person name="Johannesson H."/>
        </authorList>
    </citation>
    <scope>NUCLEOTIDE SEQUENCE</scope>
    <source>
        <strain evidence="1">PSN293</strain>
    </source>
</reference>
<name>A0AAN6XZ75_9PEZI</name>
<sequence>MSANQTQTYPTVPAFRVYAKGWDSNLLAHPMMKFLQAHEVLFDTKDFVACQAYYSTSIVYVNSSGKRFEGIDAAVAGITADYAPFSEFFHEPTYGTIVDTNGEDGKAGHRLMGAAKLFVNLASPFPGEGKFADLGGKKWECMTEGAFIFDVVKDEEGPMGYRLTYFQVLADPRPILSEAVKRAVIPIEALLL</sequence>
<proteinExistence type="predicted"/>
<reference evidence="1" key="1">
    <citation type="journal article" date="2023" name="Mol. Phylogenet. Evol.">
        <title>Genome-scale phylogeny and comparative genomics of the fungal order Sordariales.</title>
        <authorList>
            <person name="Hensen N."/>
            <person name="Bonometti L."/>
            <person name="Westerberg I."/>
            <person name="Brannstrom I.O."/>
            <person name="Guillou S."/>
            <person name="Cros-Aarteil S."/>
            <person name="Calhoun S."/>
            <person name="Haridas S."/>
            <person name="Kuo A."/>
            <person name="Mondo S."/>
            <person name="Pangilinan J."/>
            <person name="Riley R."/>
            <person name="LaButti K."/>
            <person name="Andreopoulos B."/>
            <person name="Lipzen A."/>
            <person name="Chen C."/>
            <person name="Yan M."/>
            <person name="Daum C."/>
            <person name="Ng V."/>
            <person name="Clum A."/>
            <person name="Steindorff A."/>
            <person name="Ohm R.A."/>
            <person name="Martin F."/>
            <person name="Silar P."/>
            <person name="Natvig D.O."/>
            <person name="Lalanne C."/>
            <person name="Gautier V."/>
            <person name="Ament-Velasquez S.L."/>
            <person name="Kruys A."/>
            <person name="Hutchinson M.I."/>
            <person name="Powell A.J."/>
            <person name="Barry K."/>
            <person name="Miller A.N."/>
            <person name="Grigoriev I.V."/>
            <person name="Debuchy R."/>
            <person name="Gladieux P."/>
            <person name="Hiltunen Thoren M."/>
            <person name="Johannesson H."/>
        </authorList>
    </citation>
    <scope>NUCLEOTIDE SEQUENCE</scope>
    <source>
        <strain evidence="1">PSN293</strain>
    </source>
</reference>
<dbReference type="AlphaFoldDB" id="A0AAN6XZ75"/>
<organism evidence="1 2">
    <name type="scientific">Rhypophila decipiens</name>
    <dbReference type="NCBI Taxonomy" id="261697"/>
    <lineage>
        <taxon>Eukaryota</taxon>
        <taxon>Fungi</taxon>
        <taxon>Dikarya</taxon>
        <taxon>Ascomycota</taxon>
        <taxon>Pezizomycotina</taxon>
        <taxon>Sordariomycetes</taxon>
        <taxon>Sordariomycetidae</taxon>
        <taxon>Sordariales</taxon>
        <taxon>Naviculisporaceae</taxon>
        <taxon>Rhypophila</taxon>
    </lineage>
</organism>
<gene>
    <name evidence="1" type="ORF">QBC37DRAFT_486863</name>
</gene>
<dbReference type="EMBL" id="MU858245">
    <property type="protein sequence ID" value="KAK4208396.1"/>
    <property type="molecule type" value="Genomic_DNA"/>
</dbReference>
<accession>A0AAN6XZ75</accession>
<comment type="caution">
    <text evidence="1">The sequence shown here is derived from an EMBL/GenBank/DDBJ whole genome shotgun (WGS) entry which is preliminary data.</text>
</comment>
<evidence type="ECO:0000313" key="2">
    <source>
        <dbReference type="Proteomes" id="UP001301769"/>
    </source>
</evidence>